<dbReference type="AlphaFoldDB" id="A0A0Q2LM15"/>
<protein>
    <recommendedName>
        <fullName evidence="4">PE domain-containing protein</fullName>
    </recommendedName>
</protein>
<organism evidence="2 3">
    <name type="scientific">Mycobacterium gordonae</name>
    <dbReference type="NCBI Taxonomy" id="1778"/>
    <lineage>
        <taxon>Bacteria</taxon>
        <taxon>Bacillati</taxon>
        <taxon>Actinomycetota</taxon>
        <taxon>Actinomycetes</taxon>
        <taxon>Mycobacteriales</taxon>
        <taxon>Mycobacteriaceae</taxon>
        <taxon>Mycobacterium</taxon>
    </lineage>
</organism>
<keyword evidence="1" id="KW-0732">Signal</keyword>
<evidence type="ECO:0000313" key="2">
    <source>
        <dbReference type="EMBL" id="KQH77033.1"/>
    </source>
</evidence>
<feature type="signal peptide" evidence="1">
    <location>
        <begin position="1"/>
        <end position="20"/>
    </location>
</feature>
<evidence type="ECO:0000256" key="1">
    <source>
        <dbReference type="SAM" id="SignalP"/>
    </source>
</evidence>
<comment type="caution">
    <text evidence="2">The sequence shown here is derived from an EMBL/GenBank/DDBJ whole genome shotgun (WGS) entry which is preliminary data.</text>
</comment>
<name>A0A0Q2LM15_MYCGO</name>
<proteinExistence type="predicted"/>
<evidence type="ECO:0008006" key="4">
    <source>
        <dbReference type="Google" id="ProtNLM"/>
    </source>
</evidence>
<gene>
    <name evidence="2" type="ORF">AO501_11230</name>
</gene>
<sequence length="60" mass="5762">MSSAAAARISVVGTAAAALAALSEDPIPAISVTAAASASGVAITYDMHNPLVNHGLITAT</sequence>
<dbReference type="EMBL" id="LKTM01000339">
    <property type="protein sequence ID" value="KQH77033.1"/>
    <property type="molecule type" value="Genomic_DNA"/>
</dbReference>
<feature type="chain" id="PRO_5038815988" description="PE domain-containing protein" evidence="1">
    <location>
        <begin position="21"/>
        <end position="60"/>
    </location>
</feature>
<accession>A0A0Q2LM15</accession>
<evidence type="ECO:0000313" key="3">
    <source>
        <dbReference type="Proteomes" id="UP000051677"/>
    </source>
</evidence>
<dbReference type="Proteomes" id="UP000051677">
    <property type="component" value="Unassembled WGS sequence"/>
</dbReference>
<reference evidence="2 3" key="1">
    <citation type="submission" date="2015-10" db="EMBL/GenBank/DDBJ databases">
        <title>Mycobacterium gordonae draft genome assembly.</title>
        <authorList>
            <person name="Ustinova V."/>
            <person name="Smirnova T."/>
            <person name="Blagodatskikh K."/>
            <person name="Varlamov D."/>
            <person name="Larionova E."/>
            <person name="Chernousova L."/>
        </authorList>
    </citation>
    <scope>NUCLEOTIDE SEQUENCE [LARGE SCALE GENOMIC DNA]</scope>
    <source>
        <strain evidence="2 3">CTRI 14-8773</strain>
    </source>
</reference>